<sequence>MYKCRARLAKKPAHASGLSGGIYSGGLKDPYNVLGKSRYGDHNCIQGRVRISKHHVWSNLHPSHISLVYNYSVVAALAQKRQLHSMDLIDCTLMRNLRLRCHNHPLQYFLRLLEVLPRVIIAVFSALRVFALLGRTYAVAAFTFALGVVPVVLTLNQISRVTYHYIHDTVLGSSCYPYYVISSSALFDGQNYPDHIMMVLIHLTATLAAVLSMIVADIIAIATTWIKMYRHVQEASSIGVKVGLSAALLRDGSLYFIVLFVINLAHAVILFIPSLIVANPVGIFTAILPNIILSRFLINIRQVNTPESGNATHFSRFSLPTLRMPSISIIIGNLGEPLARNEDDIDNEDHVIAEAHEDGTSAAVISDEEVGMPDVINIGIGEIEEVGWQSAQMSARGQQKDRGGPVKYRQDVRDKSSRDRKCISAELDLELLRLTYAGHRHVLENLPTIIVAVFSTLRVFALLSRTYIPAAFTLTLGLAPVAFVFYQTSQATSYYTDDPPGGPSCNFNYVISPSVVFYSKNYSDNTMMMLTHVTATLAGTISAIAADIIAITTTWIKTYRHIREAASVGANVGFSVVLLGYGGLYFIVLFIIYLATGLVTLDPSLQSGDPVEIFTAVLPNVILSRFLINLRQVDAPESGSAARLSHFSLPNFRVPSIPSIIGNLGEPLADHEDGIDDDEDHVIAEVYEDGTHVAVSAGEEVAMSDVMDSGIGLTEEVPRATV</sequence>
<reference evidence="1" key="1">
    <citation type="submission" date="2022-07" db="EMBL/GenBank/DDBJ databases">
        <title>Genome Sequence of Phlebia brevispora.</title>
        <authorList>
            <person name="Buettner E."/>
        </authorList>
    </citation>
    <scope>NUCLEOTIDE SEQUENCE</scope>
    <source>
        <strain evidence="1">MPL23</strain>
    </source>
</reference>
<name>A0ACC1SWW0_9APHY</name>
<dbReference type="Proteomes" id="UP001148662">
    <property type="component" value="Unassembled WGS sequence"/>
</dbReference>
<comment type="caution">
    <text evidence="1">The sequence shown here is derived from an EMBL/GenBank/DDBJ whole genome shotgun (WGS) entry which is preliminary data.</text>
</comment>
<evidence type="ECO:0000313" key="1">
    <source>
        <dbReference type="EMBL" id="KAJ3547685.1"/>
    </source>
</evidence>
<gene>
    <name evidence="1" type="ORF">NM688_g5375</name>
</gene>
<proteinExistence type="predicted"/>
<protein>
    <submittedName>
        <fullName evidence="1">Uncharacterized protein</fullName>
    </submittedName>
</protein>
<keyword evidence="2" id="KW-1185">Reference proteome</keyword>
<evidence type="ECO:0000313" key="2">
    <source>
        <dbReference type="Proteomes" id="UP001148662"/>
    </source>
</evidence>
<accession>A0ACC1SWW0</accession>
<dbReference type="EMBL" id="JANHOG010000983">
    <property type="protein sequence ID" value="KAJ3547685.1"/>
    <property type="molecule type" value="Genomic_DNA"/>
</dbReference>
<organism evidence="1 2">
    <name type="scientific">Phlebia brevispora</name>
    <dbReference type="NCBI Taxonomy" id="194682"/>
    <lineage>
        <taxon>Eukaryota</taxon>
        <taxon>Fungi</taxon>
        <taxon>Dikarya</taxon>
        <taxon>Basidiomycota</taxon>
        <taxon>Agaricomycotina</taxon>
        <taxon>Agaricomycetes</taxon>
        <taxon>Polyporales</taxon>
        <taxon>Meruliaceae</taxon>
        <taxon>Phlebia</taxon>
    </lineage>
</organism>